<dbReference type="InterPro" id="IPR016024">
    <property type="entry name" value="ARM-type_fold"/>
</dbReference>
<evidence type="ECO:0000256" key="2">
    <source>
        <dbReference type="ARBA" id="ARBA00006809"/>
    </source>
</evidence>
<dbReference type="GO" id="GO:0005730">
    <property type="term" value="C:nucleolus"/>
    <property type="evidence" value="ECO:0007669"/>
    <property type="project" value="InterPro"/>
</dbReference>
<reference evidence="5 6" key="1">
    <citation type="journal article" date="2016" name="Genome Biol. Evol.">
        <title>Divergent and convergent evolution of fungal pathogenicity.</title>
        <authorList>
            <person name="Shang Y."/>
            <person name="Xiao G."/>
            <person name="Zheng P."/>
            <person name="Cen K."/>
            <person name="Zhan S."/>
            <person name="Wang C."/>
        </authorList>
    </citation>
    <scope>NUCLEOTIDE SEQUENCE [LARGE SCALE GENOMIC DNA]</scope>
    <source>
        <strain evidence="5 6">ARSEF 7405</strain>
    </source>
</reference>
<evidence type="ECO:0000256" key="3">
    <source>
        <dbReference type="ARBA" id="ARBA00023242"/>
    </source>
</evidence>
<protein>
    <submittedName>
        <fullName evidence="5">DNA polymerase V</fullName>
    </submittedName>
</protein>
<name>A0A167WW21_9EURO</name>
<dbReference type="Pfam" id="PF04931">
    <property type="entry name" value="DNA_pol_phi"/>
    <property type="match status" value="1"/>
</dbReference>
<dbReference type="VEuPathDB" id="FungiDB:AAP_04492"/>
<dbReference type="PANTHER" id="PTHR13213:SF2">
    <property type="entry name" value="MYB-BINDING PROTEIN 1A"/>
    <property type="match status" value="1"/>
</dbReference>
<evidence type="ECO:0000256" key="1">
    <source>
        <dbReference type="ARBA" id="ARBA00004123"/>
    </source>
</evidence>
<comment type="caution">
    <text evidence="5">The sequence shown here is derived from an EMBL/GenBank/DDBJ whole genome shotgun (WGS) entry which is preliminary data.</text>
</comment>
<organism evidence="5 6">
    <name type="scientific">Ascosphaera apis ARSEF 7405</name>
    <dbReference type="NCBI Taxonomy" id="392613"/>
    <lineage>
        <taxon>Eukaryota</taxon>
        <taxon>Fungi</taxon>
        <taxon>Dikarya</taxon>
        <taxon>Ascomycota</taxon>
        <taxon>Pezizomycotina</taxon>
        <taxon>Eurotiomycetes</taxon>
        <taxon>Eurotiomycetidae</taxon>
        <taxon>Onygenales</taxon>
        <taxon>Ascosphaeraceae</taxon>
        <taxon>Ascosphaera</taxon>
    </lineage>
</organism>
<comment type="subcellular location">
    <subcellularLocation>
        <location evidence="1">Nucleus</location>
    </subcellularLocation>
</comment>
<dbReference type="GO" id="GO:0006355">
    <property type="term" value="P:regulation of DNA-templated transcription"/>
    <property type="evidence" value="ECO:0007669"/>
    <property type="project" value="InterPro"/>
</dbReference>
<dbReference type="AlphaFoldDB" id="A0A167WW21"/>
<dbReference type="GO" id="GO:0000182">
    <property type="term" value="F:rDNA binding"/>
    <property type="evidence" value="ECO:0007669"/>
    <property type="project" value="TreeGrafter"/>
</dbReference>
<comment type="similarity">
    <text evidence="2">Belongs to the MYBBP1A family.</text>
</comment>
<accession>A0A167WW21</accession>
<evidence type="ECO:0000256" key="4">
    <source>
        <dbReference type="SAM" id="MobiDB-lite"/>
    </source>
</evidence>
<keyword evidence="3" id="KW-0539">Nucleus</keyword>
<proteinExistence type="inferred from homology"/>
<dbReference type="InterPro" id="IPR007015">
    <property type="entry name" value="DNA_pol_V/MYBBP1A"/>
</dbReference>
<sequence length="997" mass="111035">MAGNPNFAPVRKRRREPVNVDVKLVEIYEDLANNNDQIRLKAAHELVSRFTADKSPTDEDIEKVLTRLFRGLCSGRKSARIGFSVALTEVLSQVFARDLSSSNITVQKAIEIWQAQSTIGGDVAGQEEREYAFGRLFGAEALIKSCIVFKESVPSSEWTNICNILFDLSKKRPWLREECGWVMYCAIRDIAVKKLDIKYAQTAIDLLVENNLAKTPEGVAIWLLTKDVLPDLSLPENVWQHGSPLDRRERVTLAKIMKETSVSDDKQEDGKSKAQLQTGSWNPKLHFAWDAVLVRLYQQPPEGEDTKKSKSGQAGFTDFWMEVVDNGLFAAASSDERKYWGFLLFCKVLSEASTAHASVIFTKNLLRCMMNQLAVEDRFLHRIAVKATKALQTRASKDPEFVGPALSGLMGPNGAVNFDQITKTKTIEKIVATASAEAVSKTLPLFEKMIVNPGTGDAKTANAIRQGLAGLLHSIVKSQMAAANNVWSEELQSLFDKVVQILSRFGYFKGGKEEQPEPAITEATQESFRNKVVSCLNIIISGRQNPALIPYSVVKRVHDQHESGEWGDFLIEMDETIQESVDSAFKTLKKLVHKEKSADQKLSSSIQALKLIYSMTLLQVYSGDADAVSMLDDLKLCYTRFLGKKAEREGADDASDAMVEIILSFASKGSQLFRKTSEQVFEAFAEQVTATGLQSMISILEAKDNLAGQQEMFENQDEAEEGEEGDIDMMDVDMDSDDDDVEEVSANEGSSDDEEEDDDSSDENDDEDNEELEAFDAKLAEALGINRADGDDASGEDDDADMNDEEMEALDEQIVKVFRTRNQTTSKKKDKVQARETMINFKNRVLDLLHIYVKKSYLNPIALDLLLPLLQLSRRSAVKQIATRAGNVLREYTKNCKGSSVPAIEASSKEDVFSLLKNVHQEATYSGPPTHSAACSQASLLLVKVLVGHDRNTVPDIVDVYGETRKKQLVDKKCHVQPSFFSDWNNWCVTASKQFKS</sequence>
<dbReference type="EMBL" id="AZGZ01000021">
    <property type="protein sequence ID" value="KZZ89345.1"/>
    <property type="molecule type" value="Genomic_DNA"/>
</dbReference>
<gene>
    <name evidence="5" type="ORF">AAP_04492</name>
</gene>
<dbReference type="OrthoDB" id="342531at2759"/>
<dbReference type="Proteomes" id="UP000242877">
    <property type="component" value="Unassembled WGS sequence"/>
</dbReference>
<dbReference type="PANTHER" id="PTHR13213">
    <property type="entry name" value="MYB-BINDING PROTEIN 1A FAMILY MEMBER"/>
    <property type="match status" value="1"/>
</dbReference>
<dbReference type="SUPFAM" id="SSF48371">
    <property type="entry name" value="ARM repeat"/>
    <property type="match status" value="1"/>
</dbReference>
<evidence type="ECO:0000313" key="6">
    <source>
        <dbReference type="Proteomes" id="UP000242877"/>
    </source>
</evidence>
<keyword evidence="6" id="KW-1185">Reference proteome</keyword>
<feature type="region of interest" description="Disordered" evidence="4">
    <location>
        <begin position="714"/>
        <end position="770"/>
    </location>
</feature>
<evidence type="ECO:0000313" key="5">
    <source>
        <dbReference type="EMBL" id="KZZ89345.1"/>
    </source>
</evidence>